<keyword evidence="2" id="KW-0378">Hydrolase</keyword>
<dbReference type="Gene3D" id="3.60.10.10">
    <property type="entry name" value="Endonuclease/exonuclease/phosphatase"/>
    <property type="match status" value="1"/>
</dbReference>
<dbReference type="GO" id="GO:0004527">
    <property type="term" value="F:exonuclease activity"/>
    <property type="evidence" value="ECO:0007669"/>
    <property type="project" value="UniProtKB-KW"/>
</dbReference>
<dbReference type="SUPFAM" id="SSF56219">
    <property type="entry name" value="DNase I-like"/>
    <property type="match status" value="1"/>
</dbReference>
<dbReference type="RefSeq" id="WP_133619177.1">
    <property type="nucleotide sequence ID" value="NZ_SNZE01000004.1"/>
</dbReference>
<dbReference type="OrthoDB" id="9793162at2"/>
<keyword evidence="2" id="KW-0269">Exonuclease</keyword>
<keyword evidence="2" id="KW-0255">Endonuclease</keyword>
<dbReference type="Proteomes" id="UP000294480">
    <property type="component" value="Unassembled WGS sequence"/>
</dbReference>
<dbReference type="Pfam" id="PF03372">
    <property type="entry name" value="Exo_endo_phos"/>
    <property type="match status" value="1"/>
</dbReference>
<evidence type="ECO:0000313" key="2">
    <source>
        <dbReference type="EMBL" id="TDR32309.1"/>
    </source>
</evidence>
<proteinExistence type="predicted"/>
<dbReference type="PANTHER" id="PTHR14859">
    <property type="entry name" value="CALCOFLUOR WHITE HYPERSENSITIVE PROTEIN PRECURSOR"/>
    <property type="match status" value="1"/>
</dbReference>
<dbReference type="InterPro" id="IPR051916">
    <property type="entry name" value="GPI-anchor_lipid_remodeler"/>
</dbReference>
<sequence length="243" mass="27599">MLTVATYNIHKGHSMTQGSRVIQLRAGLNELSADILCLQEVQEVNVKRVINHTLKGQSQLASLHDNHYPFSAYGANAIYRHGNHGNAILSKFPIVSWQNIDVSDHRLEQRGLLHAVIEHPRYSELHVICAHFGLFKGGRNRQAHALIQHIEQHVPPHATLIIGGDFNDWNLHVHRALTHHLKVTDVVEHFQQEDVGRTFPSLIPWFKLDRLYVRGLAIQASKIYSGPTWRSRSDHAPICAHLL</sequence>
<dbReference type="AlphaFoldDB" id="A0A4R6YA11"/>
<dbReference type="EMBL" id="SNZE01000004">
    <property type="protein sequence ID" value="TDR32309.1"/>
    <property type="molecule type" value="Genomic_DNA"/>
</dbReference>
<evidence type="ECO:0000259" key="1">
    <source>
        <dbReference type="Pfam" id="PF03372"/>
    </source>
</evidence>
<dbReference type="GO" id="GO:0016020">
    <property type="term" value="C:membrane"/>
    <property type="evidence" value="ECO:0007669"/>
    <property type="project" value="GOC"/>
</dbReference>
<name>A0A4R6YA11_9BURK</name>
<dbReference type="GO" id="GO:0006506">
    <property type="term" value="P:GPI anchor biosynthetic process"/>
    <property type="evidence" value="ECO:0007669"/>
    <property type="project" value="TreeGrafter"/>
</dbReference>
<protein>
    <submittedName>
        <fullName evidence="2">Endonuclease/exonuclease/phosphatase family metal-dependent hydrolase</fullName>
    </submittedName>
</protein>
<organism evidence="2 3">
    <name type="scientific">Hydromonas duriensis</name>
    <dbReference type="NCBI Taxonomy" id="1527608"/>
    <lineage>
        <taxon>Bacteria</taxon>
        <taxon>Pseudomonadati</taxon>
        <taxon>Pseudomonadota</taxon>
        <taxon>Betaproteobacteria</taxon>
        <taxon>Burkholderiales</taxon>
        <taxon>Burkholderiaceae</taxon>
        <taxon>Hydromonas</taxon>
    </lineage>
</organism>
<gene>
    <name evidence="2" type="ORF">DFR44_10423</name>
</gene>
<evidence type="ECO:0000313" key="3">
    <source>
        <dbReference type="Proteomes" id="UP000294480"/>
    </source>
</evidence>
<keyword evidence="2" id="KW-0540">Nuclease</keyword>
<accession>A0A4R6YA11</accession>
<comment type="caution">
    <text evidence="2">The sequence shown here is derived from an EMBL/GenBank/DDBJ whole genome shotgun (WGS) entry which is preliminary data.</text>
</comment>
<reference evidence="2 3" key="1">
    <citation type="submission" date="2019-03" db="EMBL/GenBank/DDBJ databases">
        <title>Genomic Encyclopedia of Type Strains, Phase IV (KMG-IV): sequencing the most valuable type-strain genomes for metagenomic binning, comparative biology and taxonomic classification.</title>
        <authorList>
            <person name="Goeker M."/>
        </authorList>
    </citation>
    <scope>NUCLEOTIDE SEQUENCE [LARGE SCALE GENOMIC DNA]</scope>
    <source>
        <strain evidence="2 3">DSM 102852</strain>
    </source>
</reference>
<dbReference type="PANTHER" id="PTHR14859:SF1">
    <property type="entry name" value="PGAP2-INTERACTING PROTEIN"/>
    <property type="match status" value="1"/>
</dbReference>
<feature type="domain" description="Endonuclease/exonuclease/phosphatase" evidence="1">
    <location>
        <begin position="5"/>
        <end position="235"/>
    </location>
</feature>
<dbReference type="InterPro" id="IPR005135">
    <property type="entry name" value="Endo/exonuclease/phosphatase"/>
</dbReference>
<keyword evidence="3" id="KW-1185">Reference proteome</keyword>
<dbReference type="InterPro" id="IPR036691">
    <property type="entry name" value="Endo/exonu/phosph_ase_sf"/>
</dbReference>
<dbReference type="GO" id="GO:0004519">
    <property type="term" value="F:endonuclease activity"/>
    <property type="evidence" value="ECO:0007669"/>
    <property type="project" value="UniProtKB-KW"/>
</dbReference>